<gene>
    <name evidence="1" type="ORF">PR048_019360</name>
</gene>
<name>A0ABQ9H396_9NEOP</name>
<evidence type="ECO:0000313" key="2">
    <source>
        <dbReference type="Proteomes" id="UP001159363"/>
    </source>
</evidence>
<organism evidence="1 2">
    <name type="scientific">Dryococelus australis</name>
    <dbReference type="NCBI Taxonomy" id="614101"/>
    <lineage>
        <taxon>Eukaryota</taxon>
        <taxon>Metazoa</taxon>
        <taxon>Ecdysozoa</taxon>
        <taxon>Arthropoda</taxon>
        <taxon>Hexapoda</taxon>
        <taxon>Insecta</taxon>
        <taxon>Pterygota</taxon>
        <taxon>Neoptera</taxon>
        <taxon>Polyneoptera</taxon>
        <taxon>Phasmatodea</taxon>
        <taxon>Verophasmatodea</taxon>
        <taxon>Anareolatae</taxon>
        <taxon>Phasmatidae</taxon>
        <taxon>Eurycanthinae</taxon>
        <taxon>Dryococelus</taxon>
    </lineage>
</organism>
<accession>A0ABQ9H396</accession>
<dbReference type="Proteomes" id="UP001159363">
    <property type="component" value="Chromosome 6"/>
</dbReference>
<reference evidence="1 2" key="1">
    <citation type="submission" date="2023-02" db="EMBL/GenBank/DDBJ databases">
        <title>LHISI_Scaffold_Assembly.</title>
        <authorList>
            <person name="Stuart O.P."/>
            <person name="Cleave R."/>
            <person name="Magrath M.J.L."/>
            <person name="Mikheyev A.S."/>
        </authorList>
    </citation>
    <scope>NUCLEOTIDE SEQUENCE [LARGE SCALE GENOMIC DNA]</scope>
    <source>
        <strain evidence="1">Daus_M_001</strain>
        <tissue evidence="1">Leg muscle</tissue>
    </source>
</reference>
<dbReference type="EMBL" id="JARBHB010000007">
    <property type="protein sequence ID" value="KAJ8878774.1"/>
    <property type="molecule type" value="Genomic_DNA"/>
</dbReference>
<sequence length="82" mass="9487">MHRTSLEEQCRSCVSVWELSKYTRARSIPVPSLTFTIYHHNLQRKCEQHLALLNVALNSVPHSATGKYPIWYCLGVMSLTHF</sequence>
<keyword evidence="2" id="KW-1185">Reference proteome</keyword>
<evidence type="ECO:0000313" key="1">
    <source>
        <dbReference type="EMBL" id="KAJ8878774.1"/>
    </source>
</evidence>
<proteinExistence type="predicted"/>
<protein>
    <submittedName>
        <fullName evidence="1">Uncharacterized protein</fullName>
    </submittedName>
</protein>
<comment type="caution">
    <text evidence="1">The sequence shown here is derived from an EMBL/GenBank/DDBJ whole genome shotgun (WGS) entry which is preliminary data.</text>
</comment>